<keyword evidence="2" id="KW-1185">Reference proteome</keyword>
<comment type="caution">
    <text evidence="1">The sequence shown here is derived from an EMBL/GenBank/DDBJ whole genome shotgun (WGS) entry which is preliminary data.</text>
</comment>
<gene>
    <name evidence="1" type="ORF">DERYTH_LOCUS23450</name>
</gene>
<sequence>RKTKPTTELDDTNTIKYLPPANCKGLLEKLLLKLLPFATDDERKNTETQLRAELEALEAQFNQNNDNTGKVTIITEEEECDSLSAELWGSFTTPISQAVTEDELTRYLKEQVALK</sequence>
<reference evidence="1" key="1">
    <citation type="submission" date="2021-06" db="EMBL/GenBank/DDBJ databases">
        <authorList>
            <person name="Kallberg Y."/>
            <person name="Tangrot J."/>
            <person name="Rosling A."/>
        </authorList>
    </citation>
    <scope>NUCLEOTIDE SEQUENCE</scope>
    <source>
        <strain evidence="1">MA453B</strain>
    </source>
</reference>
<dbReference type="OrthoDB" id="2434520at2759"/>
<accession>A0A9N9K0P2</accession>
<name>A0A9N9K0P2_9GLOM</name>
<evidence type="ECO:0000313" key="1">
    <source>
        <dbReference type="EMBL" id="CAG8801399.1"/>
    </source>
</evidence>
<dbReference type="AlphaFoldDB" id="A0A9N9K0P2"/>
<dbReference type="EMBL" id="CAJVPY010035817">
    <property type="protein sequence ID" value="CAG8801399.1"/>
    <property type="molecule type" value="Genomic_DNA"/>
</dbReference>
<evidence type="ECO:0000313" key="2">
    <source>
        <dbReference type="Proteomes" id="UP000789405"/>
    </source>
</evidence>
<dbReference type="Proteomes" id="UP000789405">
    <property type="component" value="Unassembled WGS sequence"/>
</dbReference>
<feature type="non-terminal residue" evidence="1">
    <location>
        <position position="115"/>
    </location>
</feature>
<organism evidence="1 2">
    <name type="scientific">Dentiscutata erythropus</name>
    <dbReference type="NCBI Taxonomy" id="1348616"/>
    <lineage>
        <taxon>Eukaryota</taxon>
        <taxon>Fungi</taxon>
        <taxon>Fungi incertae sedis</taxon>
        <taxon>Mucoromycota</taxon>
        <taxon>Glomeromycotina</taxon>
        <taxon>Glomeromycetes</taxon>
        <taxon>Diversisporales</taxon>
        <taxon>Gigasporaceae</taxon>
        <taxon>Dentiscutata</taxon>
    </lineage>
</organism>
<proteinExistence type="predicted"/>
<protein>
    <submittedName>
        <fullName evidence="1">16902_t:CDS:1</fullName>
    </submittedName>
</protein>
<feature type="non-terminal residue" evidence="1">
    <location>
        <position position="1"/>
    </location>
</feature>